<dbReference type="GO" id="GO:0004694">
    <property type="term" value="F:eukaryotic translation initiation factor 2alpha kinase activity"/>
    <property type="evidence" value="ECO:0007669"/>
    <property type="project" value="TreeGrafter"/>
</dbReference>
<name>A0AAN4ZEX5_9BILA</name>
<dbReference type="AlphaFoldDB" id="A0AAN4ZEX5"/>
<dbReference type="SUPFAM" id="SSF56112">
    <property type="entry name" value="Protein kinase-like (PK-like)"/>
    <property type="match status" value="1"/>
</dbReference>
<keyword evidence="7" id="KW-1185">Reference proteome</keyword>
<dbReference type="InterPro" id="IPR000719">
    <property type="entry name" value="Prot_kinase_dom"/>
</dbReference>
<keyword evidence="1" id="KW-0808">Transferase</keyword>
<gene>
    <name evidence="6" type="ORF">PMAYCL1PPCAC_08490</name>
</gene>
<comment type="caution">
    <text evidence="6">The sequence shown here is derived from an EMBL/GenBank/DDBJ whole genome shotgun (WGS) entry which is preliminary data.</text>
</comment>
<organism evidence="6 7">
    <name type="scientific">Pristionchus mayeri</name>
    <dbReference type="NCBI Taxonomy" id="1317129"/>
    <lineage>
        <taxon>Eukaryota</taxon>
        <taxon>Metazoa</taxon>
        <taxon>Ecdysozoa</taxon>
        <taxon>Nematoda</taxon>
        <taxon>Chromadorea</taxon>
        <taxon>Rhabditida</taxon>
        <taxon>Rhabditina</taxon>
        <taxon>Diplogasteromorpha</taxon>
        <taxon>Diplogasteroidea</taxon>
        <taxon>Neodiplogasteridae</taxon>
        <taxon>Pristionchus</taxon>
    </lineage>
</organism>
<evidence type="ECO:0000256" key="4">
    <source>
        <dbReference type="ARBA" id="ARBA00022840"/>
    </source>
</evidence>
<dbReference type="InterPro" id="IPR050339">
    <property type="entry name" value="CC_SR_Kinase"/>
</dbReference>
<evidence type="ECO:0000256" key="3">
    <source>
        <dbReference type="ARBA" id="ARBA00022777"/>
    </source>
</evidence>
<evidence type="ECO:0000313" key="7">
    <source>
        <dbReference type="Proteomes" id="UP001328107"/>
    </source>
</evidence>
<dbReference type="Gene3D" id="3.30.200.20">
    <property type="entry name" value="Phosphorylase Kinase, domain 1"/>
    <property type="match status" value="1"/>
</dbReference>
<dbReference type="GO" id="GO:0005524">
    <property type="term" value="F:ATP binding"/>
    <property type="evidence" value="ECO:0007669"/>
    <property type="project" value="UniProtKB-KW"/>
</dbReference>
<dbReference type="PANTHER" id="PTHR11042">
    <property type="entry name" value="EUKARYOTIC TRANSLATION INITIATION FACTOR 2-ALPHA KINASE EIF2-ALPHA KINASE -RELATED"/>
    <property type="match status" value="1"/>
</dbReference>
<evidence type="ECO:0000256" key="2">
    <source>
        <dbReference type="ARBA" id="ARBA00022741"/>
    </source>
</evidence>
<sequence>GYGAFGIVFEAHNVFDHRKYAFKRISVEPNEKQIERALREFETMSPLDHPGIVKCSGAWVENPPMEWQMMSDIATSARFPSSGMTV</sequence>
<evidence type="ECO:0000313" key="6">
    <source>
        <dbReference type="EMBL" id="GMR38294.1"/>
    </source>
</evidence>
<dbReference type="GO" id="GO:0005737">
    <property type="term" value="C:cytoplasm"/>
    <property type="evidence" value="ECO:0007669"/>
    <property type="project" value="TreeGrafter"/>
</dbReference>
<dbReference type="PANTHER" id="PTHR11042:SF91">
    <property type="entry name" value="EUKARYOTIC TRANSLATION INITIATION FACTOR 2-ALPHA KINASE"/>
    <property type="match status" value="1"/>
</dbReference>
<keyword evidence="4" id="KW-0067">ATP-binding</keyword>
<protein>
    <recommendedName>
        <fullName evidence="5">Protein kinase domain-containing protein</fullName>
    </recommendedName>
</protein>
<dbReference type="EMBL" id="BTRK01000002">
    <property type="protein sequence ID" value="GMR38294.1"/>
    <property type="molecule type" value="Genomic_DNA"/>
</dbReference>
<dbReference type="InterPro" id="IPR011009">
    <property type="entry name" value="Kinase-like_dom_sf"/>
</dbReference>
<feature type="non-terminal residue" evidence="6">
    <location>
        <position position="1"/>
    </location>
</feature>
<dbReference type="Proteomes" id="UP001328107">
    <property type="component" value="Unassembled WGS sequence"/>
</dbReference>
<feature type="non-terminal residue" evidence="6">
    <location>
        <position position="86"/>
    </location>
</feature>
<dbReference type="Pfam" id="PF00069">
    <property type="entry name" value="Pkinase"/>
    <property type="match status" value="1"/>
</dbReference>
<reference evidence="7" key="1">
    <citation type="submission" date="2022-10" db="EMBL/GenBank/DDBJ databases">
        <title>Genome assembly of Pristionchus species.</title>
        <authorList>
            <person name="Yoshida K."/>
            <person name="Sommer R.J."/>
        </authorList>
    </citation>
    <scope>NUCLEOTIDE SEQUENCE [LARGE SCALE GENOMIC DNA]</scope>
    <source>
        <strain evidence="7">RS5460</strain>
    </source>
</reference>
<keyword evidence="3" id="KW-0418">Kinase</keyword>
<dbReference type="GO" id="GO:0005634">
    <property type="term" value="C:nucleus"/>
    <property type="evidence" value="ECO:0007669"/>
    <property type="project" value="TreeGrafter"/>
</dbReference>
<dbReference type="PROSITE" id="PS50011">
    <property type="entry name" value="PROTEIN_KINASE_DOM"/>
    <property type="match status" value="1"/>
</dbReference>
<keyword evidence="2" id="KW-0547">Nucleotide-binding</keyword>
<proteinExistence type="predicted"/>
<feature type="domain" description="Protein kinase" evidence="5">
    <location>
        <begin position="1"/>
        <end position="86"/>
    </location>
</feature>
<evidence type="ECO:0000256" key="1">
    <source>
        <dbReference type="ARBA" id="ARBA00022679"/>
    </source>
</evidence>
<evidence type="ECO:0000259" key="5">
    <source>
        <dbReference type="PROSITE" id="PS50011"/>
    </source>
</evidence>
<accession>A0AAN4ZEX5</accession>